<reference evidence="2 3" key="1">
    <citation type="submission" date="2018-05" db="EMBL/GenBank/DDBJ databases">
        <title>Draft genome sequence of Scytalidium lignicola DSM 105466, a ubiquitous saprotrophic fungus.</title>
        <authorList>
            <person name="Buettner E."/>
            <person name="Gebauer A.M."/>
            <person name="Hofrichter M."/>
            <person name="Liers C."/>
            <person name="Kellner H."/>
        </authorList>
    </citation>
    <scope>NUCLEOTIDE SEQUENCE [LARGE SCALE GENOMIC DNA]</scope>
    <source>
        <strain evidence="2 3">DSM 105466</strain>
    </source>
</reference>
<gene>
    <name evidence="2" type="ORF">B7463_g7368</name>
</gene>
<feature type="non-terminal residue" evidence="2">
    <location>
        <position position="1"/>
    </location>
</feature>
<name>A0A3E2H700_SCYLI</name>
<feature type="domain" description="Peptidase C45 hydrolase" evidence="1">
    <location>
        <begin position="154"/>
        <end position="378"/>
    </location>
</feature>
<keyword evidence="3" id="KW-1185">Reference proteome</keyword>
<dbReference type="Gene3D" id="3.60.60.10">
    <property type="entry name" value="Penicillin V Acylase, Chain A"/>
    <property type="match status" value="1"/>
</dbReference>
<protein>
    <recommendedName>
        <fullName evidence="1">Peptidase C45 hydrolase domain-containing protein</fullName>
    </recommendedName>
</protein>
<dbReference type="Proteomes" id="UP000258309">
    <property type="component" value="Unassembled WGS sequence"/>
</dbReference>
<sequence>MGESSQLAGASLPPFYEHVVVRGLPFDRGFSHGQQAKSKIEANIAHYKKPGKLPPWNITESFIHHVYIPGIKEYYPTALEEMRGIAEGAAVSLEDIVMLNARYDLGRSRDPFRRPKNAPVTATVIPTGRVDIAPEDDDDSNECTSTYFSPKNTANGDAITAQNWDMSAHLYLADTIIYLEIHPDPSENLPSLFLVTEAGQMGRSGMNSAGLGVTANSLMSTDDYCPIPYRNADGEFVDVKIKPVLPMSLLRRKFLECTCFADALIAVNNSPRHVSNNLTVSSSEGFAMCLEVTPDRIYKVFQDIDSQYLVHTNHFTHPSFHARSDIRDRYPGGSSWYRLQRFELGIRPYHNKELTEKRIIEAFKDHMSYPESVCQHINPSPDTSSLKYLPGYPYKGPNATVACVLYNLTQKKAKLVALGTNDAVLSAYPHHVPLPQYRSNIITILTHPSLLAHDSTSLRLILVTPAPIYEVQALETDRKKGFKVMRRTESNTAYYAQMVRDVGDELGIPVLDLWSLVEADAKKNKYGADEQRNEKFNGYFSDGQSKSSLLYLSFWETTIKIAGGNDKQIMIVN</sequence>
<accession>A0A3E2H700</accession>
<dbReference type="InterPro" id="IPR005079">
    <property type="entry name" value="Peptidase_C45_hydrolase"/>
</dbReference>
<feature type="non-terminal residue" evidence="2">
    <location>
        <position position="573"/>
    </location>
</feature>
<dbReference type="NCBIfam" id="NF040521">
    <property type="entry name" value="C45_proenzyme"/>
    <property type="match status" value="1"/>
</dbReference>
<dbReference type="PANTHER" id="PTHR34180:SF1">
    <property type="entry name" value="BETA-ALANYL-DOPAMINE_CARCININE HYDROLASE"/>
    <property type="match status" value="1"/>
</dbReference>
<proteinExistence type="predicted"/>
<dbReference type="STRING" id="5539.A0A3E2H700"/>
<evidence type="ECO:0000313" key="3">
    <source>
        <dbReference type="Proteomes" id="UP000258309"/>
    </source>
</evidence>
<evidence type="ECO:0000259" key="1">
    <source>
        <dbReference type="Pfam" id="PF03417"/>
    </source>
</evidence>
<dbReference type="PANTHER" id="PTHR34180">
    <property type="entry name" value="PEPTIDASE C45"/>
    <property type="match status" value="1"/>
</dbReference>
<dbReference type="InterPro" id="IPR047794">
    <property type="entry name" value="C45_proenzyme-like"/>
</dbReference>
<dbReference type="SUPFAM" id="SSF52266">
    <property type="entry name" value="SGNH hydrolase"/>
    <property type="match status" value="1"/>
</dbReference>
<dbReference type="OrthoDB" id="189997at2759"/>
<dbReference type="InterPro" id="IPR047801">
    <property type="entry name" value="Peptidase_C45"/>
</dbReference>
<comment type="caution">
    <text evidence="2">The sequence shown here is derived from an EMBL/GenBank/DDBJ whole genome shotgun (WGS) entry which is preliminary data.</text>
</comment>
<dbReference type="Gene3D" id="1.10.10.2120">
    <property type="match status" value="1"/>
</dbReference>
<dbReference type="OMA" id="QHMEDCT"/>
<evidence type="ECO:0000313" key="2">
    <source>
        <dbReference type="EMBL" id="RFU28962.1"/>
    </source>
</evidence>
<dbReference type="AlphaFoldDB" id="A0A3E2H700"/>
<dbReference type="Pfam" id="PF03417">
    <property type="entry name" value="AAT"/>
    <property type="match status" value="1"/>
</dbReference>
<organism evidence="2 3">
    <name type="scientific">Scytalidium lignicola</name>
    <name type="common">Hyphomycete</name>
    <dbReference type="NCBI Taxonomy" id="5539"/>
    <lineage>
        <taxon>Eukaryota</taxon>
        <taxon>Fungi</taxon>
        <taxon>Dikarya</taxon>
        <taxon>Ascomycota</taxon>
        <taxon>Pezizomycotina</taxon>
        <taxon>Leotiomycetes</taxon>
        <taxon>Leotiomycetes incertae sedis</taxon>
        <taxon>Scytalidium</taxon>
    </lineage>
</organism>
<dbReference type="EMBL" id="NCSJ02000144">
    <property type="protein sequence ID" value="RFU28962.1"/>
    <property type="molecule type" value="Genomic_DNA"/>
</dbReference>